<comment type="function">
    <text evidence="10">Catalyzes the condensation of the acetyl group of acetyl-CoA with 3-methyl-2-oxobutanoate (2-ketoisovalerate) to form 3-carboxy-3-hydroxy-4-methylpentanoate (2-isopropylmalate).</text>
</comment>
<dbReference type="EMBL" id="JAPTGG010000008">
    <property type="protein sequence ID" value="MCZ0865768.1"/>
    <property type="molecule type" value="Genomic_DNA"/>
</dbReference>
<keyword evidence="9 10" id="KW-0100">Branched-chain amino acid biosynthesis</keyword>
<dbReference type="SMART" id="SM00917">
    <property type="entry name" value="LeuA_dimer"/>
    <property type="match status" value="1"/>
</dbReference>
<feature type="domain" description="Pyruvate carboxyltransferase" evidence="11">
    <location>
        <begin position="45"/>
        <end position="319"/>
    </location>
</feature>
<dbReference type="PANTHER" id="PTHR46911">
    <property type="match status" value="1"/>
</dbReference>
<dbReference type="SUPFAM" id="SSF110921">
    <property type="entry name" value="2-isopropylmalate synthase LeuA, allosteric (dimerisation) domain"/>
    <property type="match status" value="1"/>
</dbReference>
<keyword evidence="12" id="KW-0012">Acyltransferase</keyword>
<dbReference type="PROSITE" id="PS00815">
    <property type="entry name" value="AIPM_HOMOCIT_SYNTH_1"/>
    <property type="match status" value="1"/>
</dbReference>
<evidence type="ECO:0000256" key="2">
    <source>
        <dbReference type="ARBA" id="ARBA00004689"/>
    </source>
</evidence>
<dbReference type="Proteomes" id="UP001069090">
    <property type="component" value="Unassembled WGS sequence"/>
</dbReference>
<evidence type="ECO:0000256" key="3">
    <source>
        <dbReference type="ARBA" id="ARBA00009767"/>
    </source>
</evidence>
<dbReference type="Pfam" id="PF22615">
    <property type="entry name" value="IPMS_D2"/>
    <property type="match status" value="1"/>
</dbReference>
<keyword evidence="13" id="KW-1185">Reference proteome</keyword>
<keyword evidence="8 10" id="KW-0479">Metal-binding</keyword>
<dbReference type="AlphaFoldDB" id="A0A9J6RNL1"/>
<evidence type="ECO:0000256" key="6">
    <source>
        <dbReference type="ARBA" id="ARBA00022605"/>
    </source>
</evidence>
<dbReference type="NCBIfam" id="TIGR00970">
    <property type="entry name" value="leuA_yeast"/>
    <property type="match status" value="1"/>
</dbReference>
<comment type="pathway">
    <text evidence="2 10">Amino-acid biosynthesis; L-leucine biosynthesis; L-leucine from 3-methyl-2-oxobutanoate: step 1/4.</text>
</comment>
<dbReference type="GO" id="GO:0009098">
    <property type="term" value="P:L-leucine biosynthetic process"/>
    <property type="evidence" value="ECO:0007669"/>
    <property type="project" value="UniProtKB-UniRule"/>
</dbReference>
<evidence type="ECO:0000256" key="5">
    <source>
        <dbReference type="ARBA" id="ARBA00022430"/>
    </source>
</evidence>
<feature type="region of interest" description="Regulatory domain" evidence="10">
    <location>
        <begin position="451"/>
        <end position="575"/>
    </location>
</feature>
<dbReference type="GO" id="GO:0005737">
    <property type="term" value="C:cytoplasm"/>
    <property type="evidence" value="ECO:0007669"/>
    <property type="project" value="UniProtKB-SubCell"/>
</dbReference>
<feature type="binding site" evidence="10">
    <location>
        <position position="260"/>
    </location>
    <ligand>
        <name>Mg(2+)</name>
        <dbReference type="ChEBI" id="CHEBI:18420"/>
    </ligand>
</feature>
<dbReference type="InterPro" id="IPR039371">
    <property type="entry name" value="LeuA_N_DRE-TIM"/>
</dbReference>
<protein>
    <recommendedName>
        <fullName evidence="4 10">2-isopropylmalate synthase</fullName>
        <ecNumber evidence="4 10">2.3.3.13</ecNumber>
    </recommendedName>
    <alternativeName>
        <fullName evidence="10">Alpha-IPM synthase</fullName>
    </alternativeName>
    <alternativeName>
        <fullName evidence="10">Alpha-isopropylmalate synthase</fullName>
    </alternativeName>
</protein>
<evidence type="ECO:0000313" key="13">
    <source>
        <dbReference type="Proteomes" id="UP001069090"/>
    </source>
</evidence>
<proteinExistence type="inferred from homology"/>
<dbReference type="HAMAP" id="MF_00572">
    <property type="entry name" value="LeuA_type2"/>
    <property type="match status" value="1"/>
</dbReference>
<dbReference type="GO" id="GO:0003852">
    <property type="term" value="F:2-isopropylmalate synthase activity"/>
    <property type="evidence" value="ECO:0007669"/>
    <property type="project" value="UniProtKB-UniRule"/>
</dbReference>
<comment type="catalytic activity">
    <reaction evidence="1 10">
        <text>3-methyl-2-oxobutanoate + acetyl-CoA + H2O = (2S)-2-isopropylmalate + CoA + H(+)</text>
        <dbReference type="Rhea" id="RHEA:21524"/>
        <dbReference type="ChEBI" id="CHEBI:1178"/>
        <dbReference type="ChEBI" id="CHEBI:11851"/>
        <dbReference type="ChEBI" id="CHEBI:15377"/>
        <dbReference type="ChEBI" id="CHEBI:15378"/>
        <dbReference type="ChEBI" id="CHEBI:57287"/>
        <dbReference type="ChEBI" id="CHEBI:57288"/>
        <dbReference type="EC" id="2.3.3.13"/>
    </reaction>
</comment>
<organism evidence="12 13">
    <name type="scientific">Dasania phycosphaerae</name>
    <dbReference type="NCBI Taxonomy" id="2950436"/>
    <lineage>
        <taxon>Bacteria</taxon>
        <taxon>Pseudomonadati</taxon>
        <taxon>Pseudomonadota</taxon>
        <taxon>Gammaproteobacteria</taxon>
        <taxon>Cellvibrionales</taxon>
        <taxon>Spongiibacteraceae</taxon>
        <taxon>Dasania</taxon>
    </lineage>
</organism>
<keyword evidence="10" id="KW-0963">Cytoplasm</keyword>
<gene>
    <name evidence="10 12" type="primary">leuA</name>
    <name evidence="12" type="ORF">O0V09_11175</name>
</gene>
<dbReference type="InterPro" id="IPR005668">
    <property type="entry name" value="IPM_Synthase"/>
</dbReference>
<evidence type="ECO:0000313" key="12">
    <source>
        <dbReference type="EMBL" id="MCZ0865768.1"/>
    </source>
</evidence>
<comment type="subunit">
    <text evidence="10">Homodimer.</text>
</comment>
<dbReference type="SUPFAM" id="SSF51569">
    <property type="entry name" value="Aldolase"/>
    <property type="match status" value="1"/>
</dbReference>
<dbReference type="SUPFAM" id="SSF89000">
    <property type="entry name" value="post-HMGL domain-like"/>
    <property type="match status" value="1"/>
</dbReference>
<dbReference type="EC" id="2.3.3.13" evidence="4 10"/>
<dbReference type="CDD" id="cd07942">
    <property type="entry name" value="DRE_TIM_LeuA"/>
    <property type="match status" value="1"/>
</dbReference>
<dbReference type="NCBIfam" id="NF002991">
    <property type="entry name" value="PRK03739.1"/>
    <property type="match status" value="1"/>
</dbReference>
<comment type="similarity">
    <text evidence="3 10">Belongs to the alpha-IPM synthase/homocitrate synthase family. LeuA type 2 subfamily.</text>
</comment>
<comment type="cofactor">
    <cofactor evidence="10">
        <name>Mg(2+)</name>
        <dbReference type="ChEBI" id="CHEBI:18420"/>
    </cofactor>
</comment>
<sequence length="575" mass="64037">MTLQAAPSNHRSFDNAPFNHRKYCAYPTVDLPQRQWPNQQITQAPTWCSVDLRDGNQALIDPMTPAQKHQLFDLLVAIGFKEIEVGFPAASQTDFDFIRELIEQNKIPDDVRIQILTPARAALIKRSFEALQGCKKAIVHLYNSTSKVQREQVFQLDKQGIIDIAVEGARLIKQQAQQYPATDWQFEYSPESFTNTELDFAVAICDAVVDVWQPSPERPVIINLPATVEVSTPNIYADQIEWFCQHIKQREALSISLHTHNDRGCAVAAAELGVMAGADRVEGTLMGNGERTGNMDVITMAMNLYSQGIDPQLDLANMDKIIQTVKACTQLPVHPRHPYAGDLVFTAFSGSHQDAINKCLKHYDAQQPWQVAYLPIDPADLGRSYQEVIRINSQSGKAGIAYVMEQQQGLQLPRWLQIEFSSLVQAEAERQKRELSPGTIAALFEQHYWQQPAAYQLQSYQLSREHDTEQLQATLIHQGQALNLQQQGSGAIESFAKALGEQINKNIVVVEYAEHALASSEHSGSSAEAVCYLQANIDGQRLCGVGKSQDVLEATMRAMLNVVNRCVAKAQTSAA</sequence>
<evidence type="ECO:0000256" key="7">
    <source>
        <dbReference type="ARBA" id="ARBA00022679"/>
    </source>
</evidence>
<dbReference type="PROSITE" id="PS00816">
    <property type="entry name" value="AIPM_HOMOCIT_SYNTH_2"/>
    <property type="match status" value="1"/>
</dbReference>
<dbReference type="PROSITE" id="PS50991">
    <property type="entry name" value="PYR_CT"/>
    <property type="match status" value="1"/>
</dbReference>
<dbReference type="Pfam" id="PF08502">
    <property type="entry name" value="LeuA_dimer"/>
    <property type="match status" value="1"/>
</dbReference>
<dbReference type="GO" id="GO:0003985">
    <property type="term" value="F:acetyl-CoA C-acetyltransferase activity"/>
    <property type="evidence" value="ECO:0007669"/>
    <property type="project" value="UniProtKB-UniRule"/>
</dbReference>
<dbReference type="PANTHER" id="PTHR46911:SF1">
    <property type="entry name" value="2-ISOPROPYLMALATE SYNTHASE"/>
    <property type="match status" value="1"/>
</dbReference>
<dbReference type="InterPro" id="IPR036230">
    <property type="entry name" value="LeuA_allosteric_dom_sf"/>
</dbReference>
<name>A0A9J6RNL1_9GAMM</name>
<keyword evidence="10" id="KW-0460">Magnesium</keyword>
<keyword evidence="6 10" id="KW-0028">Amino-acid biosynthesis</keyword>
<comment type="caution">
    <text evidence="12">The sequence shown here is derived from an EMBL/GenBank/DDBJ whole genome shotgun (WGS) entry which is preliminary data.</text>
</comment>
<dbReference type="InterPro" id="IPR000891">
    <property type="entry name" value="PYR_CT"/>
</dbReference>
<dbReference type="Gene3D" id="3.30.160.270">
    <property type="match status" value="1"/>
</dbReference>
<dbReference type="RefSeq" id="WP_258331910.1">
    <property type="nucleotide sequence ID" value="NZ_JAPTGG010000008.1"/>
</dbReference>
<dbReference type="InterPro" id="IPR002034">
    <property type="entry name" value="AIPM/Hcit_synth_CS"/>
</dbReference>
<evidence type="ECO:0000259" key="11">
    <source>
        <dbReference type="PROSITE" id="PS50991"/>
    </source>
</evidence>
<keyword evidence="7 10" id="KW-0808">Transferase</keyword>
<keyword evidence="5 10" id="KW-0432">Leucine biosynthesis</keyword>
<feature type="binding site" evidence="10">
    <location>
        <position position="54"/>
    </location>
    <ligand>
        <name>Mg(2+)</name>
        <dbReference type="ChEBI" id="CHEBI:18420"/>
    </ligand>
</feature>
<reference evidence="12 13" key="1">
    <citation type="submission" date="2022-12" db="EMBL/GenBank/DDBJ databases">
        <title>Dasania phycosphaerae sp. nov., isolated from particulate material of the south coast of Korea.</title>
        <authorList>
            <person name="Jiang Y."/>
        </authorList>
    </citation>
    <scope>NUCLEOTIDE SEQUENCE [LARGE SCALE GENOMIC DNA]</scope>
    <source>
        <strain evidence="12 13">GY-19</strain>
    </source>
</reference>
<dbReference type="GO" id="GO:0000287">
    <property type="term" value="F:magnesium ion binding"/>
    <property type="evidence" value="ECO:0007669"/>
    <property type="project" value="UniProtKB-UniRule"/>
</dbReference>
<evidence type="ECO:0000256" key="1">
    <source>
        <dbReference type="ARBA" id="ARBA00000064"/>
    </source>
</evidence>
<accession>A0A9J6RNL1</accession>
<evidence type="ECO:0000256" key="8">
    <source>
        <dbReference type="ARBA" id="ARBA00022723"/>
    </source>
</evidence>
<dbReference type="InterPro" id="IPR054692">
    <property type="entry name" value="LeuA-like_post-cat"/>
</dbReference>
<feature type="binding site" evidence="10">
    <location>
        <position position="258"/>
    </location>
    <ligand>
        <name>Mg(2+)</name>
        <dbReference type="ChEBI" id="CHEBI:18420"/>
    </ligand>
</feature>
<dbReference type="Gene3D" id="3.20.20.70">
    <property type="entry name" value="Aldolase class I"/>
    <property type="match status" value="1"/>
</dbReference>
<dbReference type="InterPro" id="IPR013709">
    <property type="entry name" value="2-isopropylmalate_synth_dimer"/>
</dbReference>
<evidence type="ECO:0000256" key="9">
    <source>
        <dbReference type="ARBA" id="ARBA00023304"/>
    </source>
</evidence>
<feature type="binding site" evidence="10">
    <location>
        <position position="294"/>
    </location>
    <ligand>
        <name>Mg(2+)</name>
        <dbReference type="ChEBI" id="CHEBI:18420"/>
    </ligand>
</feature>
<comment type="subcellular location">
    <subcellularLocation>
        <location evidence="10">Cytoplasm</location>
    </subcellularLocation>
</comment>
<dbReference type="Pfam" id="PF00682">
    <property type="entry name" value="HMGL-like"/>
    <property type="match status" value="1"/>
</dbReference>
<evidence type="ECO:0000256" key="10">
    <source>
        <dbReference type="HAMAP-Rule" id="MF_00572"/>
    </source>
</evidence>
<dbReference type="InterPro" id="IPR013785">
    <property type="entry name" value="Aldolase_TIM"/>
</dbReference>
<evidence type="ECO:0000256" key="4">
    <source>
        <dbReference type="ARBA" id="ARBA00012973"/>
    </source>
</evidence>